<dbReference type="Pfam" id="PF04657">
    <property type="entry name" value="DMT_YdcZ"/>
    <property type="match status" value="1"/>
</dbReference>
<protein>
    <submittedName>
        <fullName evidence="2">DMT family transporter</fullName>
    </submittedName>
</protein>
<evidence type="ECO:0000313" key="2">
    <source>
        <dbReference type="EMBL" id="MBD8046988.1"/>
    </source>
</evidence>
<dbReference type="InterPro" id="IPR006750">
    <property type="entry name" value="YdcZ"/>
</dbReference>
<reference evidence="2 3" key="1">
    <citation type="submission" date="2020-08" db="EMBL/GenBank/DDBJ databases">
        <title>A Genomic Blueprint of the Chicken Gut Microbiome.</title>
        <authorList>
            <person name="Gilroy R."/>
            <person name="Ravi A."/>
            <person name="Getino M."/>
            <person name="Pursley I."/>
            <person name="Horton D.L."/>
            <person name="Alikhan N.-F."/>
            <person name="Baker D."/>
            <person name="Gharbi K."/>
            <person name="Hall N."/>
            <person name="Watson M."/>
            <person name="Adriaenssens E.M."/>
            <person name="Foster-Nyarko E."/>
            <person name="Jarju S."/>
            <person name="Secka A."/>
            <person name="Antonio M."/>
            <person name="Oren A."/>
            <person name="Chaudhuri R."/>
            <person name="La Ragione R.M."/>
            <person name="Hildebrand F."/>
            <person name="Pallen M.J."/>
        </authorList>
    </citation>
    <scope>NUCLEOTIDE SEQUENCE [LARGE SCALE GENOMIC DNA]</scope>
    <source>
        <strain evidence="2 3">N37</strain>
    </source>
</reference>
<keyword evidence="3" id="KW-1185">Reference proteome</keyword>
<feature type="transmembrane region" description="Helical" evidence="1">
    <location>
        <begin position="88"/>
        <end position="108"/>
    </location>
</feature>
<keyword evidence="1" id="KW-0812">Transmembrane</keyword>
<dbReference type="RefSeq" id="WP_191739962.1">
    <property type="nucleotide sequence ID" value="NZ_JACSQB010000053.1"/>
</dbReference>
<keyword evidence="1" id="KW-0472">Membrane</keyword>
<accession>A0ABR8YSJ9</accession>
<keyword evidence="1" id="KW-1133">Transmembrane helix</keyword>
<dbReference type="Proteomes" id="UP000627166">
    <property type="component" value="Unassembled WGS sequence"/>
</dbReference>
<proteinExistence type="predicted"/>
<evidence type="ECO:0000256" key="1">
    <source>
        <dbReference type="SAM" id="Phobius"/>
    </source>
</evidence>
<feature type="transmembrane region" description="Helical" evidence="1">
    <location>
        <begin position="65"/>
        <end position="82"/>
    </location>
</feature>
<comment type="caution">
    <text evidence="2">The sequence shown here is derived from an EMBL/GenBank/DDBJ whole genome shotgun (WGS) entry which is preliminary data.</text>
</comment>
<gene>
    <name evidence="2" type="ORF">H9637_08040</name>
</gene>
<feature type="transmembrane region" description="Helical" evidence="1">
    <location>
        <begin position="120"/>
        <end position="141"/>
    </location>
</feature>
<name>A0ABR8YSJ9_9CLOT</name>
<feature type="transmembrane region" description="Helical" evidence="1">
    <location>
        <begin position="35"/>
        <end position="53"/>
    </location>
</feature>
<dbReference type="EMBL" id="JACSQB010000053">
    <property type="protein sequence ID" value="MBD8046988.1"/>
    <property type="molecule type" value="Genomic_DNA"/>
</dbReference>
<dbReference type="PANTHER" id="PTHR34821">
    <property type="entry name" value="INNER MEMBRANE PROTEIN YDCZ"/>
    <property type="match status" value="1"/>
</dbReference>
<organism evidence="2 3">
    <name type="scientific">Clostridium faecium</name>
    <dbReference type="NCBI Taxonomy" id="2762223"/>
    <lineage>
        <taxon>Bacteria</taxon>
        <taxon>Bacillati</taxon>
        <taxon>Bacillota</taxon>
        <taxon>Clostridia</taxon>
        <taxon>Eubacteriales</taxon>
        <taxon>Clostridiaceae</taxon>
        <taxon>Clostridium</taxon>
    </lineage>
</organism>
<evidence type="ECO:0000313" key="3">
    <source>
        <dbReference type="Proteomes" id="UP000627166"/>
    </source>
</evidence>
<sequence>MLGIIIAIISGISMSLQGVFNTRLSETVGLWETNVIVQIIGLIFTFIVMLLAGDGNIRAIKDANKLYLLGGILGAVIIYTVMKSISTLGTTFAIGIILIAQLSSAALIDHFGWFSTDGCRAVCGIKEIIGIAIMIAGIVIFKWKS</sequence>
<dbReference type="PANTHER" id="PTHR34821:SF3">
    <property type="entry name" value="MEMBRANE PROTEIN"/>
    <property type="match status" value="1"/>
</dbReference>